<organism evidence="2 3">
    <name type="scientific">Deinococcus aquiradiocola</name>
    <dbReference type="NCBI Taxonomy" id="393059"/>
    <lineage>
        <taxon>Bacteria</taxon>
        <taxon>Thermotogati</taxon>
        <taxon>Deinococcota</taxon>
        <taxon>Deinococci</taxon>
        <taxon>Deinococcales</taxon>
        <taxon>Deinococcaceae</taxon>
        <taxon>Deinococcus</taxon>
    </lineage>
</organism>
<feature type="transmembrane region" description="Helical" evidence="1">
    <location>
        <begin position="12"/>
        <end position="34"/>
    </location>
</feature>
<gene>
    <name evidence="2" type="ORF">GCM10008939_03510</name>
</gene>
<comment type="caution">
    <text evidence="2">The sequence shown here is derived from an EMBL/GenBank/DDBJ whole genome shotgun (WGS) entry which is preliminary data.</text>
</comment>
<dbReference type="Proteomes" id="UP000635726">
    <property type="component" value="Unassembled WGS sequence"/>
</dbReference>
<keyword evidence="1" id="KW-1133">Transmembrane helix</keyword>
<keyword evidence="1" id="KW-0812">Transmembrane</keyword>
<keyword evidence="3" id="KW-1185">Reference proteome</keyword>
<evidence type="ECO:0000313" key="2">
    <source>
        <dbReference type="EMBL" id="GGJ62954.1"/>
    </source>
</evidence>
<evidence type="ECO:0000256" key="1">
    <source>
        <dbReference type="SAM" id="Phobius"/>
    </source>
</evidence>
<dbReference type="AlphaFoldDB" id="A0A917P5T0"/>
<name>A0A917P5T0_9DEIO</name>
<accession>A0A917P5T0</accession>
<keyword evidence="1" id="KW-0472">Membrane</keyword>
<dbReference type="EMBL" id="BMOE01000001">
    <property type="protein sequence ID" value="GGJ62954.1"/>
    <property type="molecule type" value="Genomic_DNA"/>
</dbReference>
<feature type="transmembrane region" description="Helical" evidence="1">
    <location>
        <begin position="70"/>
        <end position="89"/>
    </location>
</feature>
<evidence type="ECO:0000313" key="3">
    <source>
        <dbReference type="Proteomes" id="UP000635726"/>
    </source>
</evidence>
<proteinExistence type="predicted"/>
<reference evidence="2" key="1">
    <citation type="journal article" date="2014" name="Int. J. Syst. Evol. Microbiol.">
        <title>Complete genome sequence of Corynebacterium casei LMG S-19264T (=DSM 44701T), isolated from a smear-ripened cheese.</title>
        <authorList>
            <consortium name="US DOE Joint Genome Institute (JGI-PGF)"/>
            <person name="Walter F."/>
            <person name="Albersmeier A."/>
            <person name="Kalinowski J."/>
            <person name="Ruckert C."/>
        </authorList>
    </citation>
    <scope>NUCLEOTIDE SEQUENCE</scope>
    <source>
        <strain evidence="2">JCM 14371</strain>
    </source>
</reference>
<protein>
    <submittedName>
        <fullName evidence="2">Uncharacterized protein</fullName>
    </submittedName>
</protein>
<reference evidence="2" key="2">
    <citation type="submission" date="2020-09" db="EMBL/GenBank/DDBJ databases">
        <authorList>
            <person name="Sun Q."/>
            <person name="Ohkuma M."/>
        </authorList>
    </citation>
    <scope>NUCLEOTIDE SEQUENCE</scope>
    <source>
        <strain evidence="2">JCM 14371</strain>
    </source>
</reference>
<feature type="transmembrane region" description="Helical" evidence="1">
    <location>
        <begin position="41"/>
        <end position="58"/>
    </location>
</feature>
<sequence length="99" mass="10341">MAGRLASVRVPLWSNVFWTMLVFLDPLAAVLVALRPRLGAVLALLVMVADVAINSDWACRLGASGGVGALVLPAQAFFLGVVLAGFPMLRALQPDARGA</sequence>